<evidence type="ECO:0000256" key="7">
    <source>
        <dbReference type="ARBA" id="ARBA00037727"/>
    </source>
</evidence>
<evidence type="ECO:0000256" key="4">
    <source>
        <dbReference type="ARBA" id="ARBA00022692"/>
    </source>
</evidence>
<dbReference type="STRING" id="7918.ENSLOCP00000008176"/>
<evidence type="ECO:0000313" key="9">
    <source>
        <dbReference type="Ensembl" id="ENSLOCP00000008176.1"/>
    </source>
</evidence>
<evidence type="ECO:0000256" key="6">
    <source>
        <dbReference type="ARBA" id="ARBA00023136"/>
    </source>
</evidence>
<comment type="subcellular location">
    <subcellularLocation>
        <location evidence="1">Membrane</location>
        <topology evidence="1">Multi-pass membrane protein</topology>
    </subcellularLocation>
</comment>
<dbReference type="Pfam" id="PF06027">
    <property type="entry name" value="SLC35F"/>
    <property type="match status" value="1"/>
</dbReference>
<feature type="transmembrane region" description="Helical" evidence="8">
    <location>
        <begin position="227"/>
        <end position="246"/>
    </location>
</feature>
<reference evidence="9" key="3">
    <citation type="submission" date="2025-09" db="UniProtKB">
        <authorList>
            <consortium name="Ensembl"/>
        </authorList>
    </citation>
    <scope>IDENTIFICATION</scope>
</reference>
<evidence type="ECO:0000313" key="10">
    <source>
        <dbReference type="Proteomes" id="UP000018468"/>
    </source>
</evidence>
<protein>
    <submittedName>
        <fullName evidence="9">Info solute carrier family 35 member F2, like</fullName>
    </submittedName>
</protein>
<dbReference type="InterPro" id="IPR052221">
    <property type="entry name" value="SLC35F_Transporter"/>
</dbReference>
<dbReference type="Proteomes" id="UP000018468">
    <property type="component" value="Linkage group LG3"/>
</dbReference>
<dbReference type="AlphaFoldDB" id="W5MIG7"/>
<feature type="transmembrane region" description="Helical" evidence="8">
    <location>
        <begin position="258"/>
        <end position="277"/>
    </location>
</feature>
<comment type="function">
    <text evidence="7">Putative solute transporter.</text>
</comment>
<dbReference type="GeneID" id="102685381"/>
<dbReference type="GeneTree" id="ENSGT00390000015655"/>
<dbReference type="EMBL" id="AHAT01003063">
    <property type="status" value="NOT_ANNOTATED_CDS"/>
    <property type="molecule type" value="Genomic_DNA"/>
</dbReference>
<dbReference type="InterPro" id="IPR009262">
    <property type="entry name" value="SLC35_F1/F2/F6"/>
</dbReference>
<dbReference type="eggNOG" id="KOG2766">
    <property type="taxonomic scope" value="Eukaryota"/>
</dbReference>
<dbReference type="PANTHER" id="PTHR14233:SF12">
    <property type="entry name" value="SOLUTE CARRIER FAMILY 35 MEMBER F2"/>
    <property type="match status" value="1"/>
</dbReference>
<dbReference type="EMBL" id="AHAT01003064">
    <property type="status" value="NOT_ANNOTATED_CDS"/>
    <property type="molecule type" value="Genomic_DNA"/>
</dbReference>
<organism evidence="9 10">
    <name type="scientific">Lepisosteus oculatus</name>
    <name type="common">Spotted gar</name>
    <dbReference type="NCBI Taxonomy" id="7918"/>
    <lineage>
        <taxon>Eukaryota</taxon>
        <taxon>Metazoa</taxon>
        <taxon>Chordata</taxon>
        <taxon>Craniata</taxon>
        <taxon>Vertebrata</taxon>
        <taxon>Euteleostomi</taxon>
        <taxon>Actinopterygii</taxon>
        <taxon>Neopterygii</taxon>
        <taxon>Holostei</taxon>
        <taxon>Semionotiformes</taxon>
        <taxon>Lepisosteidae</taxon>
        <taxon>Lepisosteus</taxon>
    </lineage>
</organism>
<reference evidence="9" key="2">
    <citation type="submission" date="2025-08" db="UniProtKB">
        <authorList>
            <consortium name="Ensembl"/>
        </authorList>
    </citation>
    <scope>IDENTIFICATION</scope>
</reference>
<feature type="transmembrane region" description="Helical" evidence="8">
    <location>
        <begin position="289"/>
        <end position="309"/>
    </location>
</feature>
<feature type="transmembrane region" description="Helical" evidence="8">
    <location>
        <begin position="162"/>
        <end position="183"/>
    </location>
</feature>
<feature type="transmembrane region" description="Helical" evidence="8">
    <location>
        <begin position="315"/>
        <end position="334"/>
    </location>
</feature>
<feature type="transmembrane region" description="Helical" evidence="8">
    <location>
        <begin position="195"/>
        <end position="215"/>
    </location>
</feature>
<keyword evidence="6 8" id="KW-0472">Membrane</keyword>
<evidence type="ECO:0000256" key="3">
    <source>
        <dbReference type="ARBA" id="ARBA00022448"/>
    </source>
</evidence>
<dbReference type="GO" id="GO:0016020">
    <property type="term" value="C:membrane"/>
    <property type="evidence" value="ECO:0007669"/>
    <property type="project" value="UniProtKB-SubCell"/>
</dbReference>
<feature type="transmembrane region" description="Helical" evidence="8">
    <location>
        <begin position="33"/>
        <end position="57"/>
    </location>
</feature>
<feature type="transmembrane region" description="Helical" evidence="8">
    <location>
        <begin position="77"/>
        <end position="95"/>
    </location>
</feature>
<feature type="transmembrane region" description="Helical" evidence="8">
    <location>
        <begin position="107"/>
        <end position="124"/>
    </location>
</feature>
<evidence type="ECO:0000256" key="5">
    <source>
        <dbReference type="ARBA" id="ARBA00022989"/>
    </source>
</evidence>
<dbReference type="GO" id="GO:0022857">
    <property type="term" value="F:transmembrane transporter activity"/>
    <property type="evidence" value="ECO:0007669"/>
    <property type="project" value="InterPro"/>
</dbReference>
<keyword evidence="4 8" id="KW-0812">Transmembrane</keyword>
<feature type="transmembrane region" description="Helical" evidence="8">
    <location>
        <begin position="136"/>
        <end position="155"/>
    </location>
</feature>
<dbReference type="HOGENOM" id="CLU_039639_0_0_1"/>
<evidence type="ECO:0000256" key="8">
    <source>
        <dbReference type="SAM" id="Phobius"/>
    </source>
</evidence>
<comment type="similarity">
    <text evidence="2">Belongs to the SLC35F solute transporter family.</text>
</comment>
<dbReference type="Bgee" id="ENSLOCG00000006766">
    <property type="expression patterns" value="Expressed in intestine and 13 other cell types or tissues"/>
</dbReference>
<name>W5MIG7_LEPOC</name>
<reference evidence="10" key="1">
    <citation type="submission" date="2011-12" db="EMBL/GenBank/DDBJ databases">
        <title>The Draft Genome of Lepisosteus oculatus.</title>
        <authorList>
            <consortium name="The Broad Institute Genome Assembly &amp; Analysis Group"/>
            <consortium name="Computational R&amp;D Group"/>
            <consortium name="and Sequencing Platform"/>
            <person name="Di Palma F."/>
            <person name="Alfoldi J."/>
            <person name="Johnson J."/>
            <person name="Berlin A."/>
            <person name="Gnerre S."/>
            <person name="Jaffe D."/>
            <person name="MacCallum I."/>
            <person name="Young S."/>
            <person name="Walker B.J."/>
            <person name="Lander E.S."/>
            <person name="Lindblad-Toh K."/>
        </authorList>
    </citation>
    <scope>NUCLEOTIDE SEQUENCE [LARGE SCALE GENOMIC DNA]</scope>
</reference>
<accession>W5MIG7</accession>
<dbReference type="PANTHER" id="PTHR14233">
    <property type="entry name" value="DUF914-RELATED"/>
    <property type="match status" value="1"/>
</dbReference>
<proteinExistence type="inferred from homology"/>
<dbReference type="Ensembl" id="ENSLOCT00000008186.1">
    <property type="protein sequence ID" value="ENSLOCP00000008176.1"/>
    <property type="gene ID" value="ENSLOCG00000006766.1"/>
</dbReference>
<keyword evidence="10" id="KW-1185">Reference proteome</keyword>
<evidence type="ECO:0000256" key="2">
    <source>
        <dbReference type="ARBA" id="ARBA00007863"/>
    </source>
</evidence>
<evidence type="ECO:0000256" key="1">
    <source>
        <dbReference type="ARBA" id="ARBA00004141"/>
    </source>
</evidence>
<sequence length="388" mass="42805">MELQEQTTLPSAQRTSSESSFLSMFRKYKLKEVFTWNLLQTIVLGQWLSVLICGTAVTSQYLAQSFSVNTPMLQSFINYVLLFLTYTFALALRKGNENILQILKAKWWKYLLLGITDVEANYMVVKAYQFTTLTSIQLLDCFVIPVLMGLSWYFLKTRYRIVHYVGVGVCLLGVGAMVGADVLSGRDQGSSSDVLLGDCLVLIGAALYGVSNVCQEYTVKNLSRVEFLGMVGMFGTLLSGIQLAILEHREVAKINWTWQVGLLFAVYALCMFGLYSFMSIIIKMTSATAVNLSLLTADLFSLFLGIFLFHCQFSVLYVVALVVIMIGFVMYNSVPTYTLAAASEPAGPGIDNPASETEEDNKQEMAIEIPPAVMDTAAAQVTTDGPGT</sequence>
<keyword evidence="3" id="KW-0813">Transport</keyword>
<dbReference type="OMA" id="NVCQEHT"/>
<dbReference type="InParanoid" id="W5MIG7"/>
<keyword evidence="5 8" id="KW-1133">Transmembrane helix</keyword>
<dbReference type="OrthoDB" id="429955at2759"/>